<feature type="transmembrane region" description="Helical" evidence="2">
    <location>
        <begin position="12"/>
        <end position="34"/>
    </location>
</feature>
<protein>
    <submittedName>
        <fullName evidence="3">Type II secretion system protein</fullName>
    </submittedName>
</protein>
<feature type="compositionally biased region" description="Polar residues" evidence="1">
    <location>
        <begin position="120"/>
        <end position="137"/>
    </location>
</feature>
<dbReference type="InterPro" id="IPR045584">
    <property type="entry name" value="Pilin-like"/>
</dbReference>
<dbReference type="SUPFAM" id="SSF54523">
    <property type="entry name" value="Pili subunits"/>
    <property type="match status" value="1"/>
</dbReference>
<dbReference type="Proteomes" id="UP001371305">
    <property type="component" value="Unassembled WGS sequence"/>
</dbReference>
<evidence type="ECO:0000256" key="2">
    <source>
        <dbReference type="SAM" id="Phobius"/>
    </source>
</evidence>
<keyword evidence="2" id="KW-0812">Transmembrane</keyword>
<proteinExistence type="predicted"/>
<evidence type="ECO:0000313" key="4">
    <source>
        <dbReference type="Proteomes" id="UP001371305"/>
    </source>
</evidence>
<dbReference type="EMBL" id="JBBUKT010000001">
    <property type="protein sequence ID" value="MEK7949063.1"/>
    <property type="molecule type" value="Genomic_DNA"/>
</dbReference>
<dbReference type="NCBIfam" id="TIGR02532">
    <property type="entry name" value="IV_pilin_GFxxxE"/>
    <property type="match status" value="1"/>
</dbReference>
<dbReference type="PROSITE" id="PS00409">
    <property type="entry name" value="PROKAR_NTER_METHYL"/>
    <property type="match status" value="1"/>
</dbReference>
<organism evidence="3 4">
    <name type="scientific">Luteolibacter soli</name>
    <dbReference type="NCBI Taxonomy" id="3135280"/>
    <lineage>
        <taxon>Bacteria</taxon>
        <taxon>Pseudomonadati</taxon>
        <taxon>Verrucomicrobiota</taxon>
        <taxon>Verrucomicrobiia</taxon>
        <taxon>Verrucomicrobiales</taxon>
        <taxon>Verrucomicrobiaceae</taxon>
        <taxon>Luteolibacter</taxon>
    </lineage>
</organism>
<sequence>MKSRVHGQSSHRGFTLLELTLVMSVLLLLITVGLKSNNAFKTWKLAREASDTLRTVYIAQRTYLADNPTTAMSALTPALLLPYIQNGPTVFPTAKSVTGATLNVFVGASPPFYTTTATVSGATSPSRYDPSGSTTDSLWDVGE</sequence>
<keyword evidence="2" id="KW-0472">Membrane</keyword>
<keyword evidence="4" id="KW-1185">Reference proteome</keyword>
<comment type="caution">
    <text evidence="3">The sequence shown here is derived from an EMBL/GenBank/DDBJ whole genome shotgun (WGS) entry which is preliminary data.</text>
</comment>
<evidence type="ECO:0000256" key="1">
    <source>
        <dbReference type="SAM" id="MobiDB-lite"/>
    </source>
</evidence>
<feature type="region of interest" description="Disordered" evidence="1">
    <location>
        <begin position="120"/>
        <end position="143"/>
    </location>
</feature>
<accession>A0ABU9AMY8</accession>
<dbReference type="InterPro" id="IPR012902">
    <property type="entry name" value="N_methyl_site"/>
</dbReference>
<gene>
    <name evidence="3" type="ORF">WKV53_01075</name>
</gene>
<keyword evidence="2" id="KW-1133">Transmembrane helix</keyword>
<dbReference type="RefSeq" id="WP_341402450.1">
    <property type="nucleotide sequence ID" value="NZ_JBBUKT010000001.1"/>
</dbReference>
<name>A0ABU9AMY8_9BACT</name>
<evidence type="ECO:0000313" key="3">
    <source>
        <dbReference type="EMBL" id="MEK7949063.1"/>
    </source>
</evidence>
<reference evidence="3 4" key="1">
    <citation type="submission" date="2024-04" db="EMBL/GenBank/DDBJ databases">
        <title>Luteolibacter sp. isolated from soil.</title>
        <authorList>
            <person name="An J."/>
        </authorList>
    </citation>
    <scope>NUCLEOTIDE SEQUENCE [LARGE SCALE GENOMIC DNA]</scope>
    <source>
        <strain evidence="3 4">Y139</strain>
    </source>
</reference>
<dbReference type="Pfam" id="PF07963">
    <property type="entry name" value="N_methyl"/>
    <property type="match status" value="1"/>
</dbReference>